<keyword evidence="8" id="KW-1185">Reference proteome</keyword>
<dbReference type="Gene3D" id="3.50.30.30">
    <property type="match status" value="1"/>
</dbReference>
<keyword evidence="1" id="KW-0479">Metal-binding</keyword>
<keyword evidence="3" id="KW-0862">Zinc</keyword>
<dbReference type="PROSITE" id="PS50089">
    <property type="entry name" value="ZF_RING_2"/>
    <property type="match status" value="1"/>
</dbReference>
<organism evidence="8 9">
    <name type="scientific">Ceratotherium simum simum</name>
    <name type="common">Southern white rhinoceros</name>
    <dbReference type="NCBI Taxonomy" id="73337"/>
    <lineage>
        <taxon>Eukaryota</taxon>
        <taxon>Metazoa</taxon>
        <taxon>Chordata</taxon>
        <taxon>Craniata</taxon>
        <taxon>Vertebrata</taxon>
        <taxon>Euteleostomi</taxon>
        <taxon>Mammalia</taxon>
        <taxon>Eutheria</taxon>
        <taxon>Laurasiatheria</taxon>
        <taxon>Perissodactyla</taxon>
        <taxon>Rhinocerotidae</taxon>
        <taxon>Ceratotherium</taxon>
    </lineage>
</organism>
<evidence type="ECO:0000256" key="4">
    <source>
        <dbReference type="PROSITE-ProRule" id="PRU00175"/>
    </source>
</evidence>
<dbReference type="SMART" id="SM00184">
    <property type="entry name" value="RING"/>
    <property type="match status" value="1"/>
</dbReference>
<feature type="chain" id="PRO_5046882805" evidence="6">
    <location>
        <begin position="38"/>
        <end position="551"/>
    </location>
</feature>
<protein>
    <submittedName>
        <fullName evidence="9">RING finger protein 215 isoform X1</fullName>
    </submittedName>
</protein>
<dbReference type="Proteomes" id="UP000694910">
    <property type="component" value="Unplaced"/>
</dbReference>
<dbReference type="SUPFAM" id="SSF57850">
    <property type="entry name" value="RING/U-box"/>
    <property type="match status" value="1"/>
</dbReference>
<gene>
    <name evidence="9" type="primary">LOC101397843</name>
</gene>
<dbReference type="InterPro" id="IPR001841">
    <property type="entry name" value="Znf_RING"/>
</dbReference>
<proteinExistence type="predicted"/>
<evidence type="ECO:0000256" key="5">
    <source>
        <dbReference type="SAM" id="MobiDB-lite"/>
    </source>
</evidence>
<dbReference type="InterPro" id="IPR051073">
    <property type="entry name" value="ZNRF3_Arkadia_E3_ligases"/>
</dbReference>
<reference evidence="9" key="1">
    <citation type="submission" date="2025-08" db="UniProtKB">
        <authorList>
            <consortium name="RefSeq"/>
        </authorList>
    </citation>
    <scope>IDENTIFICATION</scope>
</reference>
<dbReference type="Pfam" id="PF13639">
    <property type="entry name" value="zf-RING_2"/>
    <property type="match status" value="1"/>
</dbReference>
<evidence type="ECO:0000256" key="6">
    <source>
        <dbReference type="SAM" id="SignalP"/>
    </source>
</evidence>
<dbReference type="PANTHER" id="PTHR16200">
    <property type="entry name" value="RING ZINC FINGER"/>
    <property type="match status" value="1"/>
</dbReference>
<evidence type="ECO:0000256" key="2">
    <source>
        <dbReference type="ARBA" id="ARBA00022771"/>
    </source>
</evidence>
<keyword evidence="2 4" id="KW-0863">Zinc-finger</keyword>
<evidence type="ECO:0000256" key="1">
    <source>
        <dbReference type="ARBA" id="ARBA00022723"/>
    </source>
</evidence>
<keyword evidence="6" id="KW-0732">Signal</keyword>
<feature type="domain" description="RING-type" evidence="7">
    <location>
        <begin position="325"/>
        <end position="366"/>
    </location>
</feature>
<accession>A0ABM1CSE6</accession>
<dbReference type="CDD" id="cd16670">
    <property type="entry name" value="RING-H2_RNF215"/>
    <property type="match status" value="1"/>
</dbReference>
<evidence type="ECO:0000313" key="9">
    <source>
        <dbReference type="RefSeq" id="XP_014642477.1"/>
    </source>
</evidence>
<feature type="signal peptide" evidence="6">
    <location>
        <begin position="1"/>
        <end position="37"/>
    </location>
</feature>
<sequence length="551" mass="58577">MGPAARPALRSPPPPPPPPLSPLLLLLPLLPLWLGLAGPGAAADGSDPAARAGRGGARAVRVDVRLPRQDALVLEGVRIGPEADPAPPLGGRLLLMDIVDAEQEVPVEGWIAVAYVGEEQAAQIHQESQGSGPQAYPKALVQQMRRALFLGASALLLLILNHNVVRELDISQLLLRPVIVLHYSSNVTKLLEALLQRTQATAEITSGESLSANIEWKLTLWTTCGLSKHGYGGWQDLVCLGGSRAQEQKPLQQLWNAILLVAMLLCTGLVVQAQRQASRQSQREPGGQVDMLKRRVVRRLASLKTRRCRLGRAPQGPLEPGAETCAVCLDYFCNKQWLRVLPCKHEFHRDCVDPWLMLQQTCPLCKFNVLGEHQGWGPLAGFTGSPSDASLPVLFPSPLQGTATQMISSPSWVSACGEGTPSRLHPGSGLGSWNRTASPVGGRKDRGPPLLRGKALYHIHIGKEGHSPQAEDAGPGLARKTGRIGGLLCHPGVSVSAFLQAAPGTLGRGLGRGCGAVQLFSGLRELSSLLVRASLGAEAAVVGFCAYLLGG</sequence>
<evidence type="ECO:0000259" key="7">
    <source>
        <dbReference type="PROSITE" id="PS50089"/>
    </source>
</evidence>
<evidence type="ECO:0000256" key="3">
    <source>
        <dbReference type="ARBA" id="ARBA00022833"/>
    </source>
</evidence>
<feature type="region of interest" description="Disordered" evidence="5">
    <location>
        <begin position="423"/>
        <end position="445"/>
    </location>
</feature>
<dbReference type="Gene3D" id="3.30.40.10">
    <property type="entry name" value="Zinc/RING finger domain, C3HC4 (zinc finger)"/>
    <property type="match status" value="1"/>
</dbReference>
<evidence type="ECO:0000313" key="8">
    <source>
        <dbReference type="Proteomes" id="UP000694910"/>
    </source>
</evidence>
<dbReference type="GeneID" id="101397843"/>
<dbReference type="RefSeq" id="XP_014642477.1">
    <property type="nucleotide sequence ID" value="XM_014786991.1"/>
</dbReference>
<dbReference type="InterPro" id="IPR013083">
    <property type="entry name" value="Znf_RING/FYVE/PHD"/>
</dbReference>
<name>A0ABM1CSE6_CERSS</name>